<dbReference type="AlphaFoldDB" id="A0A328TWP8"/>
<dbReference type="SUPFAM" id="SSF51215">
    <property type="entry name" value="Regulatory protein AraC"/>
    <property type="match status" value="1"/>
</dbReference>
<dbReference type="Pfam" id="PF02311">
    <property type="entry name" value="AraC_binding"/>
    <property type="match status" value="1"/>
</dbReference>
<dbReference type="PROSITE" id="PS01124">
    <property type="entry name" value="HTH_ARAC_FAMILY_2"/>
    <property type="match status" value="1"/>
</dbReference>
<evidence type="ECO:0000313" key="7">
    <source>
        <dbReference type="Proteomes" id="UP000249260"/>
    </source>
</evidence>
<dbReference type="GO" id="GO:0003700">
    <property type="term" value="F:DNA-binding transcription factor activity"/>
    <property type="evidence" value="ECO:0007669"/>
    <property type="project" value="InterPro"/>
</dbReference>
<feature type="domain" description="HTH araC/xylS-type" evidence="5">
    <location>
        <begin position="184"/>
        <end position="283"/>
    </location>
</feature>
<dbReference type="PRINTS" id="PR00032">
    <property type="entry name" value="HTHARAC"/>
</dbReference>
<dbReference type="Gene3D" id="2.60.120.10">
    <property type="entry name" value="Jelly Rolls"/>
    <property type="match status" value="1"/>
</dbReference>
<accession>A0A328TWP8</accession>
<keyword evidence="1" id="KW-0963">Cytoplasm</keyword>
<protein>
    <recommendedName>
        <fullName evidence="5">HTH araC/xylS-type domain-containing protein</fullName>
    </recommendedName>
</protein>
<dbReference type="Pfam" id="PF12833">
    <property type="entry name" value="HTH_18"/>
    <property type="match status" value="1"/>
</dbReference>
<keyword evidence="4" id="KW-0804">Transcription</keyword>
<dbReference type="InterPro" id="IPR050204">
    <property type="entry name" value="AraC_XylS_family_regulators"/>
</dbReference>
<keyword evidence="2" id="KW-0805">Transcription regulation</keyword>
<gene>
    <name evidence="6" type="ORF">DL346_23815</name>
</gene>
<dbReference type="OrthoDB" id="2547375at2"/>
<dbReference type="InterPro" id="IPR037923">
    <property type="entry name" value="HTH-like"/>
</dbReference>
<dbReference type="InterPro" id="IPR014710">
    <property type="entry name" value="RmlC-like_jellyroll"/>
</dbReference>
<evidence type="ECO:0000313" key="6">
    <source>
        <dbReference type="EMBL" id="RAP74102.1"/>
    </source>
</evidence>
<dbReference type="InterPro" id="IPR018060">
    <property type="entry name" value="HTH_AraC"/>
</dbReference>
<dbReference type="CDD" id="cd02208">
    <property type="entry name" value="cupin_RmlC-like"/>
    <property type="match status" value="1"/>
</dbReference>
<dbReference type="GO" id="GO:0043565">
    <property type="term" value="F:sequence-specific DNA binding"/>
    <property type="evidence" value="ECO:0007669"/>
    <property type="project" value="InterPro"/>
</dbReference>
<evidence type="ECO:0000256" key="3">
    <source>
        <dbReference type="ARBA" id="ARBA00023125"/>
    </source>
</evidence>
<evidence type="ECO:0000256" key="2">
    <source>
        <dbReference type="ARBA" id="ARBA00023015"/>
    </source>
</evidence>
<dbReference type="InterPro" id="IPR003313">
    <property type="entry name" value="AraC-bd"/>
</dbReference>
<dbReference type="PANTHER" id="PTHR46796:SF13">
    <property type="entry name" value="HTH-TYPE TRANSCRIPTIONAL ACTIVATOR RHAS"/>
    <property type="match status" value="1"/>
</dbReference>
<comment type="caution">
    <text evidence="6">The sequence shown here is derived from an EMBL/GenBank/DDBJ whole genome shotgun (WGS) entry which is preliminary data.</text>
</comment>
<sequence length="287" mass="32821">MVPICPFVRFAIRVPLRPGERHGPRYCYVPSLYLVESGSATVLFEDGKAVRLQTGALFFLQPGIAHTWVIEGPDPFAFRCVFFEWSYRPKPTLRVTLDLLSQTRAENEEDLLDEPFECGLPERLAVDSVPYWKGLFEAADTNYQVLHAGDYPRTLAVNGHFHILLHQVYQLAERQNDPMDPRIAKLLAAMEQHAGGAYRDVDGWAESLGLSRSHFHALFRAQTGMTPKRYWNQCRIRKAQTDLLGTNDSVTEIAERYGYSSLHVFTKSFHQWMGAAPTDYRRMGRLL</sequence>
<dbReference type="EMBL" id="QLUW01000005">
    <property type="protein sequence ID" value="RAP74102.1"/>
    <property type="molecule type" value="Genomic_DNA"/>
</dbReference>
<organism evidence="6 7">
    <name type="scientific">Paenibacillus montanisoli</name>
    <dbReference type="NCBI Taxonomy" id="2081970"/>
    <lineage>
        <taxon>Bacteria</taxon>
        <taxon>Bacillati</taxon>
        <taxon>Bacillota</taxon>
        <taxon>Bacilli</taxon>
        <taxon>Bacillales</taxon>
        <taxon>Paenibacillaceae</taxon>
        <taxon>Paenibacillus</taxon>
    </lineage>
</organism>
<evidence type="ECO:0000256" key="1">
    <source>
        <dbReference type="ARBA" id="ARBA00022490"/>
    </source>
</evidence>
<keyword evidence="3" id="KW-0238">DNA-binding</keyword>
<dbReference type="InterPro" id="IPR020449">
    <property type="entry name" value="Tscrpt_reg_AraC-type_HTH"/>
</dbReference>
<dbReference type="SUPFAM" id="SSF46689">
    <property type="entry name" value="Homeodomain-like"/>
    <property type="match status" value="2"/>
</dbReference>
<proteinExistence type="predicted"/>
<dbReference type="InterPro" id="IPR009057">
    <property type="entry name" value="Homeodomain-like_sf"/>
</dbReference>
<reference evidence="6 7" key="1">
    <citation type="submission" date="2018-06" db="EMBL/GenBank/DDBJ databases">
        <title>Paenibacillus montanisoli sp. nov., isolated from mountain area soil.</title>
        <authorList>
            <person name="Wu M."/>
        </authorList>
    </citation>
    <scope>NUCLEOTIDE SEQUENCE [LARGE SCALE GENOMIC DNA]</scope>
    <source>
        <strain evidence="6 7">RA17</strain>
    </source>
</reference>
<keyword evidence="7" id="KW-1185">Reference proteome</keyword>
<dbReference type="PANTHER" id="PTHR46796">
    <property type="entry name" value="HTH-TYPE TRANSCRIPTIONAL ACTIVATOR RHAS-RELATED"/>
    <property type="match status" value="1"/>
</dbReference>
<dbReference type="RefSeq" id="WP_112884890.1">
    <property type="nucleotide sequence ID" value="NZ_QLUW01000005.1"/>
</dbReference>
<dbReference type="Proteomes" id="UP000249260">
    <property type="component" value="Unassembled WGS sequence"/>
</dbReference>
<evidence type="ECO:0000256" key="4">
    <source>
        <dbReference type="ARBA" id="ARBA00023163"/>
    </source>
</evidence>
<name>A0A328TWP8_9BACL</name>
<dbReference type="Gene3D" id="1.10.10.60">
    <property type="entry name" value="Homeodomain-like"/>
    <property type="match status" value="2"/>
</dbReference>
<dbReference type="SMART" id="SM00342">
    <property type="entry name" value="HTH_ARAC"/>
    <property type="match status" value="1"/>
</dbReference>
<evidence type="ECO:0000259" key="5">
    <source>
        <dbReference type="PROSITE" id="PS01124"/>
    </source>
</evidence>